<protein>
    <submittedName>
        <fullName evidence="1">Uncharacterized protein</fullName>
    </submittedName>
</protein>
<dbReference type="Gramene" id="Kaladp0068s0158.1.v1.1">
    <property type="protein sequence ID" value="Kaladp0068s0158.1.v1.1"/>
    <property type="gene ID" value="Kaladp0068s0158.v1.1"/>
</dbReference>
<dbReference type="SUPFAM" id="SSF57938">
    <property type="entry name" value="DnaJ/Hsp40 cysteine-rich domain"/>
    <property type="match status" value="1"/>
</dbReference>
<evidence type="ECO:0000313" key="2">
    <source>
        <dbReference type="Proteomes" id="UP000594263"/>
    </source>
</evidence>
<dbReference type="PANTHER" id="PTHR15852:SF54">
    <property type="entry name" value="PROTEIN SSUH2 HOMOLOG"/>
    <property type="match status" value="1"/>
</dbReference>
<reference evidence="1" key="1">
    <citation type="submission" date="2021-01" db="UniProtKB">
        <authorList>
            <consortium name="EnsemblPlants"/>
        </authorList>
    </citation>
    <scope>IDENTIFICATION</scope>
</reference>
<accession>A0A7N0UI79</accession>
<evidence type="ECO:0000313" key="1">
    <source>
        <dbReference type="EnsemblPlants" id="Kaladp0068s0158.1.v1.1"/>
    </source>
</evidence>
<dbReference type="Proteomes" id="UP000594263">
    <property type="component" value="Unplaced"/>
</dbReference>
<dbReference type="AlphaFoldDB" id="A0A7N0UI79"/>
<dbReference type="EnsemblPlants" id="Kaladp0068s0158.1.v1.1">
    <property type="protein sequence ID" value="Kaladp0068s0158.1.v1.1"/>
    <property type="gene ID" value="Kaladp0068s0158.v1.1"/>
</dbReference>
<keyword evidence="2" id="KW-1185">Reference proteome</keyword>
<name>A0A7N0UI79_KALFE</name>
<sequence>MAVTVRIPVMMLAKARCENKNSSVLFSTSSSESAPFRLSLSKPSWIVKSESNVRREVRKKPNPPCVVCQGTGHVQCHGCCGKGRTNHVDLAMLPKGVWPRWCKTCRGSGLSQCSRCLGTGEYRYVMGFQFMKRENNNAPIHQVPVNPEQKRSAVDLLLNGEDPLNGTPKSST</sequence>
<dbReference type="InterPro" id="IPR036410">
    <property type="entry name" value="HSP_DnaJ_Cys-rich_dom_sf"/>
</dbReference>
<dbReference type="PANTHER" id="PTHR15852">
    <property type="entry name" value="PLASTID TRANSCRIPTIONALLY ACTIVE PROTEIN"/>
    <property type="match status" value="1"/>
</dbReference>
<proteinExistence type="predicted"/>
<organism evidence="1 2">
    <name type="scientific">Kalanchoe fedtschenkoi</name>
    <name type="common">Lavender scallops</name>
    <name type="synonym">South American air plant</name>
    <dbReference type="NCBI Taxonomy" id="63787"/>
    <lineage>
        <taxon>Eukaryota</taxon>
        <taxon>Viridiplantae</taxon>
        <taxon>Streptophyta</taxon>
        <taxon>Embryophyta</taxon>
        <taxon>Tracheophyta</taxon>
        <taxon>Spermatophyta</taxon>
        <taxon>Magnoliopsida</taxon>
        <taxon>eudicotyledons</taxon>
        <taxon>Gunneridae</taxon>
        <taxon>Pentapetalae</taxon>
        <taxon>Saxifragales</taxon>
        <taxon>Crassulaceae</taxon>
        <taxon>Kalanchoe</taxon>
    </lineage>
</organism>